<dbReference type="InterPro" id="IPR036191">
    <property type="entry name" value="RRF_sf"/>
</dbReference>
<dbReference type="InterPro" id="IPR002661">
    <property type="entry name" value="Ribosome_recyc_fac"/>
</dbReference>
<reference evidence="9 10" key="1">
    <citation type="submission" date="2016-10" db="EMBL/GenBank/DDBJ databases">
        <authorList>
            <person name="de Groot N.N."/>
        </authorList>
    </citation>
    <scope>NUCLEOTIDE SEQUENCE [LARGE SCALE GENOMIC DNA]</scope>
    <source>
        <strain evidence="9 10">HLD2</strain>
    </source>
</reference>
<dbReference type="PANTHER" id="PTHR20982">
    <property type="entry name" value="RIBOSOME RECYCLING FACTOR"/>
    <property type="match status" value="1"/>
</dbReference>
<dbReference type="GO" id="GO:0002184">
    <property type="term" value="P:cytoplasmic translational termination"/>
    <property type="evidence" value="ECO:0007669"/>
    <property type="project" value="TreeGrafter"/>
</dbReference>
<evidence type="ECO:0000256" key="6">
    <source>
        <dbReference type="HAMAP-Rule" id="MF_00040"/>
    </source>
</evidence>
<evidence type="ECO:0000256" key="3">
    <source>
        <dbReference type="ARBA" id="ARBA00022490"/>
    </source>
</evidence>
<accession>A0A1G5Q1S0</accession>
<dbReference type="Pfam" id="PF01765">
    <property type="entry name" value="RRF"/>
    <property type="match status" value="1"/>
</dbReference>
<evidence type="ECO:0000256" key="2">
    <source>
        <dbReference type="ARBA" id="ARBA00005912"/>
    </source>
</evidence>
<dbReference type="STRING" id="415747.SAMN03097708_01204"/>
<dbReference type="Gene3D" id="1.10.132.20">
    <property type="entry name" value="Ribosome-recycling factor"/>
    <property type="match status" value="1"/>
</dbReference>
<evidence type="ECO:0000256" key="4">
    <source>
        <dbReference type="ARBA" id="ARBA00022917"/>
    </source>
</evidence>
<evidence type="ECO:0000256" key="1">
    <source>
        <dbReference type="ARBA" id="ARBA00004496"/>
    </source>
</evidence>
<evidence type="ECO:0000313" key="9">
    <source>
        <dbReference type="EMBL" id="SCZ55814.1"/>
    </source>
</evidence>
<dbReference type="GO" id="GO:0005829">
    <property type="term" value="C:cytosol"/>
    <property type="evidence" value="ECO:0007669"/>
    <property type="project" value="GOC"/>
</dbReference>
<organism evidence="9 10">
    <name type="scientific">Thiohalomonas denitrificans</name>
    <dbReference type="NCBI Taxonomy" id="415747"/>
    <lineage>
        <taxon>Bacteria</taxon>
        <taxon>Pseudomonadati</taxon>
        <taxon>Pseudomonadota</taxon>
        <taxon>Gammaproteobacteria</taxon>
        <taxon>Thiohalomonadales</taxon>
        <taxon>Thiohalomonadaceae</taxon>
        <taxon>Thiohalomonas</taxon>
    </lineage>
</organism>
<comment type="function">
    <text evidence="5 6">Responsible for the release of ribosomes from messenger RNA at the termination of protein biosynthesis. May increase the efficiency of translation by recycling ribosomes from one round of translation to another.</text>
</comment>
<sequence>MINDVKKNAEARMKKSIEALRNELSKLRTGRAHPSLLDHVMVEYYGSEVPLSQVANISSEDARTLTVTPWEKPMVQKVEKAIMTSDLGLNPATSGSVIRVPLPALTEERRREMGKLVRQEGEHAKVAIRNIRRDANGDFKTLLKEKEISEDEARKAEEDIQKLTDAHVAEVDTLLEAKEKDLMEI</sequence>
<evidence type="ECO:0000313" key="10">
    <source>
        <dbReference type="Proteomes" id="UP000199648"/>
    </source>
</evidence>
<dbReference type="HAMAP" id="MF_00040">
    <property type="entry name" value="RRF"/>
    <property type="match status" value="1"/>
</dbReference>
<keyword evidence="10" id="KW-1185">Reference proteome</keyword>
<dbReference type="AlphaFoldDB" id="A0A1G5Q1S0"/>
<keyword evidence="4 6" id="KW-0648">Protein biosynthesis</keyword>
<evidence type="ECO:0000256" key="7">
    <source>
        <dbReference type="SAM" id="Coils"/>
    </source>
</evidence>
<comment type="similarity">
    <text evidence="2 6">Belongs to the RRF family.</text>
</comment>
<dbReference type="EMBL" id="FMWD01000003">
    <property type="protein sequence ID" value="SCZ55814.1"/>
    <property type="molecule type" value="Genomic_DNA"/>
</dbReference>
<dbReference type="OrthoDB" id="9804006at2"/>
<feature type="domain" description="Ribosome recycling factor" evidence="8">
    <location>
        <begin position="20"/>
        <end position="183"/>
    </location>
</feature>
<dbReference type="NCBIfam" id="TIGR00496">
    <property type="entry name" value="frr"/>
    <property type="match status" value="1"/>
</dbReference>
<keyword evidence="3 6" id="KW-0963">Cytoplasm</keyword>
<dbReference type="FunFam" id="1.10.132.20:FF:000001">
    <property type="entry name" value="Ribosome-recycling factor"/>
    <property type="match status" value="1"/>
</dbReference>
<dbReference type="InterPro" id="IPR023584">
    <property type="entry name" value="Ribosome_recyc_fac_dom"/>
</dbReference>
<evidence type="ECO:0000256" key="5">
    <source>
        <dbReference type="ARBA" id="ARBA00025050"/>
    </source>
</evidence>
<dbReference type="Proteomes" id="UP000199648">
    <property type="component" value="Unassembled WGS sequence"/>
</dbReference>
<dbReference type="Gene3D" id="3.30.1360.40">
    <property type="match status" value="1"/>
</dbReference>
<dbReference type="PANTHER" id="PTHR20982:SF3">
    <property type="entry name" value="MITOCHONDRIAL RIBOSOME RECYCLING FACTOR PSEUDO 1"/>
    <property type="match status" value="1"/>
</dbReference>
<protein>
    <recommendedName>
        <fullName evidence="6">Ribosome-recycling factor</fullName>
        <shortName evidence="6">RRF</shortName>
    </recommendedName>
    <alternativeName>
        <fullName evidence="6">Ribosome-releasing factor</fullName>
    </alternativeName>
</protein>
<evidence type="ECO:0000259" key="8">
    <source>
        <dbReference type="Pfam" id="PF01765"/>
    </source>
</evidence>
<gene>
    <name evidence="6" type="primary">frr</name>
    <name evidence="9" type="ORF">SAMN03097708_01204</name>
</gene>
<dbReference type="FunFam" id="3.30.1360.40:FF:000001">
    <property type="entry name" value="Ribosome-recycling factor"/>
    <property type="match status" value="1"/>
</dbReference>
<name>A0A1G5Q1S0_9GAMM</name>
<dbReference type="CDD" id="cd00520">
    <property type="entry name" value="RRF"/>
    <property type="match status" value="1"/>
</dbReference>
<dbReference type="SUPFAM" id="SSF55194">
    <property type="entry name" value="Ribosome recycling factor, RRF"/>
    <property type="match status" value="1"/>
</dbReference>
<feature type="coiled-coil region" evidence="7">
    <location>
        <begin position="139"/>
        <end position="166"/>
    </location>
</feature>
<proteinExistence type="inferred from homology"/>
<comment type="subcellular location">
    <subcellularLocation>
        <location evidence="1 6">Cytoplasm</location>
    </subcellularLocation>
</comment>
<dbReference type="RefSeq" id="WP_092993949.1">
    <property type="nucleotide sequence ID" value="NZ_FMWD01000003.1"/>
</dbReference>
<keyword evidence="7" id="KW-0175">Coiled coil</keyword>
<dbReference type="GO" id="GO:0043023">
    <property type="term" value="F:ribosomal large subunit binding"/>
    <property type="evidence" value="ECO:0007669"/>
    <property type="project" value="TreeGrafter"/>
</dbReference>